<feature type="region of interest" description="Disordered" evidence="1">
    <location>
        <begin position="242"/>
        <end position="278"/>
    </location>
</feature>
<feature type="region of interest" description="Disordered" evidence="1">
    <location>
        <begin position="484"/>
        <end position="506"/>
    </location>
</feature>
<evidence type="ECO:0000313" key="2">
    <source>
        <dbReference type="EMBL" id="KLO10117.1"/>
    </source>
</evidence>
<evidence type="ECO:0000313" key="3">
    <source>
        <dbReference type="Proteomes" id="UP000053477"/>
    </source>
</evidence>
<proteinExistence type="predicted"/>
<dbReference type="OrthoDB" id="5413003at2759"/>
<feature type="compositionally biased region" description="Basic residues" evidence="1">
    <location>
        <begin position="329"/>
        <end position="339"/>
    </location>
</feature>
<dbReference type="PANTHER" id="PTHR37287:SF1">
    <property type="entry name" value="INO EIGHTY SUBUNIT 1"/>
    <property type="match status" value="1"/>
</dbReference>
<dbReference type="AlphaFoldDB" id="A0A0H2REX4"/>
<name>A0A0H2REX4_9AGAM</name>
<evidence type="ECO:0000256" key="1">
    <source>
        <dbReference type="SAM" id="MobiDB-lite"/>
    </source>
</evidence>
<protein>
    <recommendedName>
        <fullName evidence="4">Ino eighty subunit 1</fullName>
    </recommendedName>
</protein>
<dbReference type="Proteomes" id="UP000053477">
    <property type="component" value="Unassembled WGS sequence"/>
</dbReference>
<evidence type="ECO:0008006" key="4">
    <source>
        <dbReference type="Google" id="ProtNLM"/>
    </source>
</evidence>
<feature type="compositionally biased region" description="Polar residues" evidence="1">
    <location>
        <begin position="1"/>
        <end position="12"/>
    </location>
</feature>
<dbReference type="GO" id="GO:0031011">
    <property type="term" value="C:Ino80 complex"/>
    <property type="evidence" value="ECO:0007669"/>
    <property type="project" value="InterPro"/>
</dbReference>
<dbReference type="InParanoid" id="A0A0H2REX4"/>
<feature type="compositionally biased region" description="Basic and acidic residues" evidence="1">
    <location>
        <begin position="249"/>
        <end position="266"/>
    </location>
</feature>
<dbReference type="STRING" id="27342.A0A0H2REX4"/>
<feature type="region of interest" description="Disordered" evidence="1">
    <location>
        <begin position="1"/>
        <end position="27"/>
    </location>
</feature>
<feature type="region of interest" description="Disordered" evidence="1">
    <location>
        <begin position="294"/>
        <end position="342"/>
    </location>
</feature>
<reference evidence="2 3" key="1">
    <citation type="submission" date="2015-04" db="EMBL/GenBank/DDBJ databases">
        <title>Complete genome sequence of Schizopora paradoxa KUC8140, a cosmopolitan wood degrader in East Asia.</title>
        <authorList>
            <consortium name="DOE Joint Genome Institute"/>
            <person name="Min B."/>
            <person name="Park H."/>
            <person name="Jang Y."/>
            <person name="Kim J.-J."/>
            <person name="Kim K.H."/>
            <person name="Pangilinan J."/>
            <person name="Lipzen A."/>
            <person name="Riley R."/>
            <person name="Grigoriev I.V."/>
            <person name="Spatafora J.W."/>
            <person name="Choi I.-G."/>
        </authorList>
    </citation>
    <scope>NUCLEOTIDE SEQUENCE [LARGE SCALE GENOMIC DNA]</scope>
    <source>
        <strain evidence="2 3">KUC8140</strain>
    </source>
</reference>
<dbReference type="InterPro" id="IPR038014">
    <property type="entry name" value="Ies1"/>
</dbReference>
<dbReference type="EMBL" id="KQ086035">
    <property type="protein sequence ID" value="KLO10117.1"/>
    <property type="molecule type" value="Genomic_DNA"/>
</dbReference>
<accession>A0A0H2REX4</accession>
<dbReference type="PANTHER" id="PTHR37287">
    <property type="entry name" value="INO EIGHTY SUBUNIT 1"/>
    <property type="match status" value="1"/>
</dbReference>
<sequence>MASKEQTSQGPTHGQRKSPIAIKRGDGEPLSREDLQYDLLQCIFDDQHAVFTDPLPTLHGQPAGSRVTFRDLYVNALSNSSRSSKILRDKLIEVHDFATDFAKIALLTNVGRINTTMAFFPEMRTQLRTYHPIPAFQRQEGNLQDAPRIKNSLKACLLEDELKSAPSTPTEILTKRLANQVPSTSVVNLIFVMSNHGLSVARAHLEDCDDFLDLFRTSKFKSTERTRVFLWLCFHYLESPTEPNPYADQHARDNPGKAPRMEDHEGPVPGENIDPPDEVSWGIMKMEKRRAFLEKGKLDESRSTPTADEPGAASAVAGPSTKEPAAPRAKAKGGSKKRQPLNLDAIIEQIPSAVDASVGGRSKDTLSHKASHHQLLLDTQHTAPGGDPYPRVHATDAQQVTTAKPAKGSRSRRRKHQEVVQHITHEEYAPPSPERTMFQHAWHIINTTDALVDSDEEIGDYHARLDYGNNLRPVRRLDTLKRLRGKSPTPEPVQAPVGMDVDKNAW</sequence>
<keyword evidence="3" id="KW-1185">Reference proteome</keyword>
<organism evidence="2 3">
    <name type="scientific">Schizopora paradoxa</name>
    <dbReference type="NCBI Taxonomy" id="27342"/>
    <lineage>
        <taxon>Eukaryota</taxon>
        <taxon>Fungi</taxon>
        <taxon>Dikarya</taxon>
        <taxon>Basidiomycota</taxon>
        <taxon>Agaricomycotina</taxon>
        <taxon>Agaricomycetes</taxon>
        <taxon>Hymenochaetales</taxon>
        <taxon>Schizoporaceae</taxon>
        <taxon>Schizopora</taxon>
    </lineage>
</organism>
<gene>
    <name evidence="2" type="ORF">SCHPADRAFT_999785</name>
</gene>